<evidence type="ECO:0000256" key="1">
    <source>
        <dbReference type="SAM" id="MobiDB-lite"/>
    </source>
</evidence>
<dbReference type="AlphaFoldDB" id="A0A7S4PIL6"/>
<accession>A0A7S4PIL6</accession>
<dbReference type="EMBL" id="HBKN01046617">
    <property type="protein sequence ID" value="CAE2336360.1"/>
    <property type="molecule type" value="Transcribed_RNA"/>
</dbReference>
<protein>
    <submittedName>
        <fullName evidence="2">Uncharacterized protein</fullName>
    </submittedName>
</protein>
<evidence type="ECO:0000313" key="2">
    <source>
        <dbReference type="EMBL" id="CAE2336360.1"/>
    </source>
</evidence>
<gene>
    <name evidence="2" type="ORF">GTHE00462_LOCUS36405</name>
</gene>
<name>A0A7S4PIL6_GUITH</name>
<reference evidence="2" key="1">
    <citation type="submission" date="2021-01" db="EMBL/GenBank/DDBJ databases">
        <authorList>
            <person name="Corre E."/>
            <person name="Pelletier E."/>
            <person name="Niang G."/>
            <person name="Scheremetjew M."/>
            <person name="Finn R."/>
            <person name="Kale V."/>
            <person name="Holt S."/>
            <person name="Cochrane G."/>
            <person name="Meng A."/>
            <person name="Brown T."/>
            <person name="Cohen L."/>
        </authorList>
    </citation>
    <scope>NUCLEOTIDE SEQUENCE</scope>
    <source>
        <strain evidence="2">CCMP 2712</strain>
    </source>
</reference>
<feature type="compositionally biased region" description="Basic and acidic residues" evidence="1">
    <location>
        <begin position="113"/>
        <end position="130"/>
    </location>
</feature>
<organism evidence="2">
    <name type="scientific">Guillardia theta</name>
    <name type="common">Cryptophyte</name>
    <name type="synonym">Cryptomonas phi</name>
    <dbReference type="NCBI Taxonomy" id="55529"/>
    <lineage>
        <taxon>Eukaryota</taxon>
        <taxon>Cryptophyceae</taxon>
        <taxon>Pyrenomonadales</taxon>
        <taxon>Geminigeraceae</taxon>
        <taxon>Guillardia</taxon>
    </lineage>
</organism>
<feature type="region of interest" description="Disordered" evidence="1">
    <location>
        <begin position="109"/>
        <end position="154"/>
    </location>
</feature>
<sequence length="267" mass="29822">MGMLLLVACWEWQSEEDDSKVRLLLDDAQVRKAQLKVLAKRRALAAQGLIRLTAPIQEEDEQRADTDVAKISNPQIAETRSGNYFRHDEADETVDQDRLFNLFIKGPKTRKRTSPDRFHNDQERSLEDKLFSTSESSSKNIKEPHMPQLQDKSDSGQAVHKSVAQLADGGFYAMWKHAGTEHQQSHQSMGEAGENVFDHAQNPGETQLDNSIFSARGMANGSSKHGGSVLEYLDQQDGERLAREKNGNKHAHKTYFGIPISGAAVPV</sequence>
<proteinExistence type="predicted"/>